<dbReference type="PROSITE" id="PS51332">
    <property type="entry name" value="B12_BINDING"/>
    <property type="match status" value="1"/>
</dbReference>
<dbReference type="EMBL" id="BKCN01000008">
    <property type="protein sequence ID" value="GER04222.1"/>
    <property type="molecule type" value="Genomic_DNA"/>
</dbReference>
<dbReference type="InterPro" id="IPR036594">
    <property type="entry name" value="Meth_synthase_dom"/>
</dbReference>
<feature type="compositionally biased region" description="Basic and acidic residues" evidence="1">
    <location>
        <begin position="1"/>
        <end position="11"/>
    </location>
</feature>
<proteinExistence type="predicted"/>
<dbReference type="Gene3D" id="3.40.50.280">
    <property type="entry name" value="Cobalamin-binding domain"/>
    <property type="match status" value="1"/>
</dbReference>
<dbReference type="RefSeq" id="WP_081837027.1">
    <property type="nucleotide sequence ID" value="NZ_BKCN01000008.1"/>
</dbReference>
<dbReference type="GO" id="GO:0046872">
    <property type="term" value="F:metal ion binding"/>
    <property type="evidence" value="ECO:0007669"/>
    <property type="project" value="InterPro"/>
</dbReference>
<keyword evidence="4" id="KW-1185">Reference proteome</keyword>
<sequence length="310" mass="34431">MPNMFRGEDSFSNHMATSLSDAQERTSSKPQSSAESRRDMASSTASDMPISKARFGEWASAIESDIIPRLLMACRGEDQSNANESYDVWLPDPKDIERLTRIILAGDIDAAEMMLDRMRDNGARIETLCLGIFAPCARRLGDLWEDDDADFAQVTMAMGSLTYLLRSLLHGHPDAPSGMTRTRRALMITAPNEQHIFGSTMVCELFRIAGWYVRNALGWSRQELVDQVANDHFIIAGFSASGDQELEWIKKTIKSLRRHSSNGSLYIMVGGALFLEKPAMVKYVGADVMASNGKQATLLAETMVRPRLAQ</sequence>
<reference evidence="3 4" key="1">
    <citation type="submission" date="2019-09" db="EMBL/GenBank/DDBJ databases">
        <title>NBRP : Genome information of microbial organism related human and environment.</title>
        <authorList>
            <person name="Hattori M."/>
            <person name="Oshima K."/>
            <person name="Inaba H."/>
            <person name="Suda W."/>
            <person name="Sakamoto M."/>
            <person name="Iino T."/>
            <person name="Kitahara M."/>
            <person name="Oshida Y."/>
            <person name="Iida T."/>
            <person name="Kudo T."/>
            <person name="Itoh T."/>
            <person name="Ohkuma M."/>
        </authorList>
    </citation>
    <scope>NUCLEOTIDE SEQUENCE [LARGE SCALE GENOMIC DNA]</scope>
    <source>
        <strain evidence="3 4">Q-1</strain>
    </source>
</reference>
<evidence type="ECO:0000313" key="3">
    <source>
        <dbReference type="EMBL" id="GER04222.1"/>
    </source>
</evidence>
<protein>
    <recommendedName>
        <fullName evidence="2">B12-binding domain-containing protein</fullName>
    </recommendedName>
</protein>
<dbReference type="AlphaFoldDB" id="A0A5A7N7C0"/>
<dbReference type="InterPro" id="IPR003759">
    <property type="entry name" value="Cbl-bd_cap"/>
</dbReference>
<evidence type="ECO:0000259" key="2">
    <source>
        <dbReference type="PROSITE" id="PS51332"/>
    </source>
</evidence>
<dbReference type="Pfam" id="PF02607">
    <property type="entry name" value="B12-binding_2"/>
    <property type="match status" value="1"/>
</dbReference>
<dbReference type="GO" id="GO:0031419">
    <property type="term" value="F:cobalamin binding"/>
    <property type="evidence" value="ECO:0007669"/>
    <property type="project" value="InterPro"/>
</dbReference>
<comment type="caution">
    <text evidence="3">The sequence shown here is derived from an EMBL/GenBank/DDBJ whole genome shotgun (WGS) entry which is preliminary data.</text>
</comment>
<feature type="compositionally biased region" description="Polar residues" evidence="1">
    <location>
        <begin position="12"/>
        <end position="21"/>
    </location>
</feature>
<organism evidence="3 4">
    <name type="scientific">Iodidimonas nitroreducens</name>
    <dbReference type="NCBI Taxonomy" id="1236968"/>
    <lineage>
        <taxon>Bacteria</taxon>
        <taxon>Pseudomonadati</taxon>
        <taxon>Pseudomonadota</taxon>
        <taxon>Alphaproteobacteria</taxon>
        <taxon>Iodidimonadales</taxon>
        <taxon>Iodidimonadaceae</taxon>
        <taxon>Iodidimonas</taxon>
    </lineage>
</organism>
<evidence type="ECO:0000313" key="4">
    <source>
        <dbReference type="Proteomes" id="UP000324996"/>
    </source>
</evidence>
<dbReference type="Gene3D" id="1.10.1240.10">
    <property type="entry name" value="Methionine synthase domain"/>
    <property type="match status" value="1"/>
</dbReference>
<evidence type="ECO:0000256" key="1">
    <source>
        <dbReference type="SAM" id="MobiDB-lite"/>
    </source>
</evidence>
<feature type="domain" description="B12-binding" evidence="2">
    <location>
        <begin position="182"/>
        <end position="310"/>
    </location>
</feature>
<dbReference type="InterPro" id="IPR036724">
    <property type="entry name" value="Cobalamin-bd_sf"/>
</dbReference>
<dbReference type="SUPFAM" id="SSF52242">
    <property type="entry name" value="Cobalamin (vitamin B12)-binding domain"/>
    <property type="match status" value="1"/>
</dbReference>
<name>A0A5A7N7C0_9PROT</name>
<accession>A0A5A7N7C0</accession>
<gene>
    <name evidence="3" type="ORF">JCM17846_19040</name>
</gene>
<dbReference type="InterPro" id="IPR006158">
    <property type="entry name" value="Cobalamin-bd"/>
</dbReference>
<feature type="region of interest" description="Disordered" evidence="1">
    <location>
        <begin position="1"/>
        <end position="46"/>
    </location>
</feature>
<dbReference type="Proteomes" id="UP000324996">
    <property type="component" value="Unassembled WGS sequence"/>
</dbReference>